<dbReference type="InterPro" id="IPR029767">
    <property type="entry name" value="WecB-like"/>
</dbReference>
<dbReference type="Gene3D" id="3.40.50.2000">
    <property type="entry name" value="Glycogen Phosphorylase B"/>
    <property type="match status" value="2"/>
</dbReference>
<dbReference type="KEGG" id="asag:FGM00_16585"/>
<dbReference type="CDD" id="cd03786">
    <property type="entry name" value="GTB_UDP-GlcNAc_2-Epimerase"/>
    <property type="match status" value="1"/>
</dbReference>
<dbReference type="Proteomes" id="UP000310017">
    <property type="component" value="Chromosome"/>
</dbReference>
<dbReference type="NCBIfam" id="TIGR00236">
    <property type="entry name" value="wecB"/>
    <property type="match status" value="1"/>
</dbReference>
<feature type="domain" description="UDP-N-acetylglucosamine 2-epimerase" evidence="2">
    <location>
        <begin position="26"/>
        <end position="354"/>
    </location>
</feature>
<proteinExistence type="inferred from homology"/>
<evidence type="ECO:0000313" key="3">
    <source>
        <dbReference type="EMBL" id="QCX01648.1"/>
    </source>
</evidence>
<dbReference type="OrthoDB" id="9803238at2"/>
<sequence length="361" mass="39951">MKILTVIGARPQFIKAATISHVIIKTEGIHEVLVHTGQHFDETMSAVFFEELGIPEPTYNLGISGGYHGAQTGKMLIGIEEVLLKEKPDIVILYGDTNSTLAGALAAVKLHIPVAHIEAGLRSFNKKMPEEVNRIITDHSSSFLFTPTPTATQNLLREGLDEDCIVEVGDVMFDATLRYSALAETLSLVLSSFNLKPKGYILTTIHRAENTDDPEKLQNIFASLEKIAQNEKLVLPLHPRTAQSLKKIGYSFNNSPITFIDPVGYLDMLMLEKHASIIITDSGGVQKEAYFQKVPCITLREETEWTELIVNGNNFLAGADDLQIVLKKAKTVIFEKDQELYGDGNAATRIVEILLRSFEES</sequence>
<dbReference type="EMBL" id="CP040710">
    <property type="protein sequence ID" value="QCX01648.1"/>
    <property type="molecule type" value="Genomic_DNA"/>
</dbReference>
<keyword evidence="4" id="KW-1185">Reference proteome</keyword>
<name>A0A5B7SX83_9FLAO</name>
<dbReference type="AlphaFoldDB" id="A0A5B7SX83"/>
<dbReference type="PANTHER" id="PTHR43174">
    <property type="entry name" value="UDP-N-ACETYLGLUCOSAMINE 2-EPIMERASE"/>
    <property type="match status" value="1"/>
</dbReference>
<comment type="similarity">
    <text evidence="1">Belongs to the UDP-N-acetylglucosamine 2-epimerase family.</text>
</comment>
<evidence type="ECO:0000256" key="1">
    <source>
        <dbReference type="RuleBase" id="RU003513"/>
    </source>
</evidence>
<dbReference type="PANTHER" id="PTHR43174:SF1">
    <property type="entry name" value="UDP-N-ACETYLGLUCOSAMINE 2-EPIMERASE"/>
    <property type="match status" value="1"/>
</dbReference>
<evidence type="ECO:0000313" key="4">
    <source>
        <dbReference type="Proteomes" id="UP000310017"/>
    </source>
</evidence>
<gene>
    <name evidence="3" type="ORF">FGM00_16585</name>
</gene>
<dbReference type="RefSeq" id="WP_138853985.1">
    <property type="nucleotide sequence ID" value="NZ_CP040710.1"/>
</dbReference>
<evidence type="ECO:0000259" key="2">
    <source>
        <dbReference type="Pfam" id="PF02350"/>
    </source>
</evidence>
<dbReference type="InterPro" id="IPR003331">
    <property type="entry name" value="UDP_GlcNAc_Epimerase_2_dom"/>
</dbReference>
<protein>
    <submittedName>
        <fullName evidence="3">UDP-N-acetylglucosamine 2-epimerase (Non-hydrolyzing)</fullName>
        <ecNumber evidence="3">5.1.3.14</ecNumber>
    </submittedName>
</protein>
<organism evidence="3 4">
    <name type="scientific">Aggregatimonas sangjinii</name>
    <dbReference type="NCBI Taxonomy" id="2583587"/>
    <lineage>
        <taxon>Bacteria</taxon>
        <taxon>Pseudomonadati</taxon>
        <taxon>Bacteroidota</taxon>
        <taxon>Flavobacteriia</taxon>
        <taxon>Flavobacteriales</taxon>
        <taxon>Flavobacteriaceae</taxon>
        <taxon>Aggregatimonas</taxon>
    </lineage>
</organism>
<dbReference type="Pfam" id="PF02350">
    <property type="entry name" value="Epimerase_2"/>
    <property type="match status" value="1"/>
</dbReference>
<dbReference type="SUPFAM" id="SSF53756">
    <property type="entry name" value="UDP-Glycosyltransferase/glycogen phosphorylase"/>
    <property type="match status" value="1"/>
</dbReference>
<dbReference type="EC" id="5.1.3.14" evidence="3"/>
<accession>A0A5B7SX83</accession>
<keyword evidence="1 3" id="KW-0413">Isomerase</keyword>
<dbReference type="GO" id="GO:0008761">
    <property type="term" value="F:UDP-N-acetylglucosamine 2-epimerase activity"/>
    <property type="evidence" value="ECO:0007669"/>
    <property type="project" value="UniProtKB-EC"/>
</dbReference>
<reference evidence="3 4" key="1">
    <citation type="submission" date="2019-05" db="EMBL/GenBank/DDBJ databases">
        <title>Genome sequencing of F202Z8.</title>
        <authorList>
            <person name="Kwon Y.M."/>
        </authorList>
    </citation>
    <scope>NUCLEOTIDE SEQUENCE [LARGE SCALE GENOMIC DNA]</scope>
    <source>
        <strain evidence="3 4">F202Z8</strain>
    </source>
</reference>